<evidence type="ECO:0008006" key="5">
    <source>
        <dbReference type="Google" id="ProtNLM"/>
    </source>
</evidence>
<sequence length="124" mass="11575">MREPRAVHPAAWGVALALHAGLALLMLRPAPLSMPAGSGGLVVGLSGGMAGGGGGSLDAVAPDPLAPAGAPDAAAADAAPDPLAEAPAAGTPPPPDLPSPPPPQALTPAPPPAMTPPPAQAVAA</sequence>
<dbReference type="RefSeq" id="WP_407925900.1">
    <property type="nucleotide sequence ID" value="NZ_JAAVNE010000038.1"/>
</dbReference>
<organism evidence="3 4">
    <name type="scientific">Falsiroseomonas selenitidurans</name>
    <dbReference type="NCBI Taxonomy" id="2716335"/>
    <lineage>
        <taxon>Bacteria</taxon>
        <taxon>Pseudomonadati</taxon>
        <taxon>Pseudomonadota</taxon>
        <taxon>Alphaproteobacteria</taxon>
        <taxon>Acetobacterales</taxon>
        <taxon>Roseomonadaceae</taxon>
        <taxon>Falsiroseomonas</taxon>
    </lineage>
</organism>
<keyword evidence="2" id="KW-1133">Transmembrane helix</keyword>
<feature type="non-terminal residue" evidence="3">
    <location>
        <position position="124"/>
    </location>
</feature>
<keyword evidence="4" id="KW-1185">Reference proteome</keyword>
<dbReference type="EMBL" id="JAAVNE010000038">
    <property type="protein sequence ID" value="NKC33092.1"/>
    <property type="molecule type" value="Genomic_DNA"/>
</dbReference>
<dbReference type="Proteomes" id="UP000787635">
    <property type="component" value="Unassembled WGS sequence"/>
</dbReference>
<evidence type="ECO:0000256" key="1">
    <source>
        <dbReference type="SAM" id="MobiDB-lite"/>
    </source>
</evidence>
<keyword evidence="2" id="KW-0472">Membrane</keyword>
<evidence type="ECO:0000313" key="3">
    <source>
        <dbReference type="EMBL" id="NKC33092.1"/>
    </source>
</evidence>
<gene>
    <name evidence="3" type="ORF">HEQ75_19675</name>
</gene>
<accession>A0ABX1E7B9</accession>
<keyword evidence="2" id="KW-0812">Transmembrane</keyword>
<evidence type="ECO:0000313" key="4">
    <source>
        <dbReference type="Proteomes" id="UP000787635"/>
    </source>
</evidence>
<comment type="caution">
    <text evidence="3">The sequence shown here is derived from an EMBL/GenBank/DDBJ whole genome shotgun (WGS) entry which is preliminary data.</text>
</comment>
<feature type="compositionally biased region" description="Pro residues" evidence="1">
    <location>
        <begin position="90"/>
        <end position="124"/>
    </location>
</feature>
<protein>
    <recommendedName>
        <fullName evidence="5">Energy transducer TonB</fullName>
    </recommendedName>
</protein>
<feature type="compositionally biased region" description="Gly residues" evidence="1">
    <location>
        <begin position="46"/>
        <end position="56"/>
    </location>
</feature>
<reference evidence="3 4" key="1">
    <citation type="submission" date="2020-03" db="EMBL/GenBank/DDBJ databases">
        <title>Roseomonas selenitidurans sp. nov. isolated from urban soil.</title>
        <authorList>
            <person name="Liu H."/>
        </authorList>
    </citation>
    <scope>NUCLEOTIDE SEQUENCE [LARGE SCALE GENOMIC DNA]</scope>
    <source>
        <strain evidence="3 4">BU-1</strain>
    </source>
</reference>
<feature type="region of interest" description="Disordered" evidence="1">
    <location>
        <begin position="46"/>
        <end position="124"/>
    </location>
</feature>
<feature type="compositionally biased region" description="Low complexity" evidence="1">
    <location>
        <begin position="57"/>
        <end position="89"/>
    </location>
</feature>
<name>A0ABX1E7B9_9PROT</name>
<proteinExistence type="predicted"/>
<evidence type="ECO:0000256" key="2">
    <source>
        <dbReference type="SAM" id="Phobius"/>
    </source>
</evidence>
<feature type="transmembrane region" description="Helical" evidence="2">
    <location>
        <begin position="6"/>
        <end position="27"/>
    </location>
</feature>